<dbReference type="GeneID" id="105948225"/>
<gene>
    <name evidence="5 7 8" type="primary">LOC105948225</name>
</gene>
<dbReference type="SMART" id="SM00409">
    <property type="entry name" value="IG"/>
    <property type="match status" value="6"/>
</dbReference>
<reference evidence="5" key="2">
    <citation type="submission" date="2021-03" db="UniProtKB">
        <authorList>
            <consortium name="Ensembl"/>
        </authorList>
    </citation>
    <scope>IDENTIFICATION</scope>
</reference>
<evidence type="ECO:0000259" key="4">
    <source>
        <dbReference type="PROSITE" id="PS50835"/>
    </source>
</evidence>
<dbReference type="RefSeq" id="XP_012824914.2">
    <property type="nucleotide sequence ID" value="XM_012969460.3"/>
</dbReference>
<evidence type="ECO:0000313" key="6">
    <source>
        <dbReference type="Proteomes" id="UP000008143"/>
    </source>
</evidence>
<dbReference type="GO" id="GO:0006955">
    <property type="term" value="P:immune response"/>
    <property type="evidence" value="ECO:0000318"/>
    <property type="project" value="GO_Central"/>
</dbReference>
<evidence type="ECO:0000313" key="5">
    <source>
        <dbReference type="Ensembl" id="ENSXETP00000103546"/>
    </source>
</evidence>
<proteinExistence type="predicted"/>
<reference evidence="7" key="3">
    <citation type="submission" date="2025-04" db="UniProtKB">
        <authorList>
            <consortium name="RefSeq"/>
        </authorList>
    </citation>
    <scope>IDENTIFICATION</scope>
    <source>
        <strain evidence="7">Nigerian</strain>
        <tissue evidence="7">Liver and blood</tissue>
    </source>
</reference>
<sequence length="610" mass="68289">MKTFYSAITMPAPNPVILSALVCVSLFRCAVGPHVTIIPPRARALAGENVTLTCHLVPTAQINQSYSWYKDDEKLNGYEQNYTIHEATREDSGSYQCQTVSSNRSEGVTLNVTDEPFSLPIIRVTPESPLEGYGMTISCDTNLSLVLAPVELHFAFYAYGNMARDFNTSDQYTIPVAQQKDSTDYRCEVKTPDGAVRKSSNETLIEIEELFSYPGIDFSPYPVTEGEALTVLCDASPFAKPTEMLYEFYANGRRVRKFSPSNTYTVHPVQLKDSGPYLCVAKTLNGSVEKFGTASFLGVQELFPTPSISVSPREVLEGSIMTVSCDIKSEWRGPGNPRFILYKDSKVVQSLSAQGEYKVTAAQLHNAGRYECEARYPSGEAKTSQNNYVTIQELYLYIDVAPTAVTEGDSMRIKCYIRPWAPEMATHPQFAFYKDGFKVQEFGPSNIYRVPSAQVRDSGGYTCELRISTVIEKKMRRHLYVHVQELVSCPNITVIPSPPLVQGSDVTFTCHATRNPLEEETELQFAFYRNGENVQAFGLSDTYHVPSVRLENSGNYSCEVRSSTSDVRKISRGIRVQIKERSQRYRYRLLAAGALVLVPVALILYLRRNK</sequence>
<dbReference type="GeneTree" id="ENSGT01050000244808"/>
<dbReference type="GO" id="GO:0007166">
    <property type="term" value="P:cell surface receptor signaling pathway"/>
    <property type="evidence" value="ECO:0000318"/>
    <property type="project" value="GO_Central"/>
</dbReference>
<dbReference type="InterPro" id="IPR003599">
    <property type="entry name" value="Ig_sub"/>
</dbReference>
<keyword evidence="3" id="KW-0472">Membrane</keyword>
<dbReference type="GO" id="GO:0009897">
    <property type="term" value="C:external side of plasma membrane"/>
    <property type="evidence" value="ECO:0000318"/>
    <property type="project" value="GO_Central"/>
</dbReference>
<dbReference type="InterPro" id="IPR036179">
    <property type="entry name" value="Ig-like_dom_sf"/>
</dbReference>
<dbReference type="PROSITE" id="PS50835">
    <property type="entry name" value="IG_LIKE"/>
    <property type="match status" value="6"/>
</dbReference>
<dbReference type="Ensembl" id="ENSXETT00000113484">
    <property type="protein sequence ID" value="ENSXETP00000103546"/>
    <property type="gene ID" value="ENSXETG00000043269"/>
</dbReference>
<dbReference type="InterPro" id="IPR050488">
    <property type="entry name" value="Ig_Fc_receptor"/>
</dbReference>
<feature type="domain" description="Ig-like" evidence="4">
    <location>
        <begin position="33"/>
        <end position="113"/>
    </location>
</feature>
<dbReference type="AGR" id="Xenbase:XB-GENE-29089935"/>
<reference evidence="5" key="1">
    <citation type="journal article" date="2010" name="Science">
        <title>The genome of the Western clawed frog Xenopus tropicalis.</title>
        <authorList>
            <person name="Hellsten U."/>
            <person name="Harland R.M."/>
            <person name="Gilchrist M.J."/>
            <person name="Hendrix D."/>
            <person name="Jurka J."/>
            <person name="Kapitonov V."/>
            <person name="Ovcharenko I."/>
            <person name="Putnam N.H."/>
            <person name="Shu S."/>
            <person name="Taher L."/>
            <person name="Blitz I.L."/>
            <person name="Blumberg B."/>
            <person name="Dichmann D.S."/>
            <person name="Dubchak I."/>
            <person name="Amaya E."/>
            <person name="Detter J.C."/>
            <person name="Fletcher R."/>
            <person name="Gerhard D.S."/>
            <person name="Goodstein D."/>
            <person name="Graves T."/>
            <person name="Grigoriev I.V."/>
            <person name="Grimwood J."/>
            <person name="Kawashima T."/>
            <person name="Lindquist E."/>
            <person name="Lucas S.M."/>
            <person name="Mead P.E."/>
            <person name="Mitros T."/>
            <person name="Ogino H."/>
            <person name="Ohta Y."/>
            <person name="Poliakov A.V."/>
            <person name="Pollet N."/>
            <person name="Robert J."/>
            <person name="Salamov A."/>
            <person name="Sater A.K."/>
            <person name="Schmutz J."/>
            <person name="Terry A."/>
            <person name="Vize P.D."/>
            <person name="Warren W.C."/>
            <person name="Wells D."/>
            <person name="Wills A."/>
            <person name="Wilson R.K."/>
            <person name="Zimmerman L.B."/>
            <person name="Zorn A.M."/>
            <person name="Grainger R."/>
            <person name="Grammer T."/>
            <person name="Khokha M.K."/>
            <person name="Richardson P.M."/>
            <person name="Rokhsar D.S."/>
        </authorList>
    </citation>
    <scope>NUCLEOTIDE SEQUENCE [LARGE SCALE GENOMIC DNA]</scope>
    <source>
        <strain evidence="5">Nigerian</strain>
    </source>
</reference>
<dbReference type="Xenbase" id="XB-GENE-29089935">
    <property type="gene designation" value="LOC105948225"/>
</dbReference>
<keyword evidence="3" id="KW-1133">Transmembrane helix</keyword>
<name>A0A803J6R8_XENTR</name>
<keyword evidence="6" id="KW-1185">Reference proteome</keyword>
<evidence type="ECO:0000313" key="7">
    <source>
        <dbReference type="RefSeq" id="XP_012824914.2"/>
    </source>
</evidence>
<evidence type="ECO:0000313" key="8">
    <source>
        <dbReference type="Xenbase" id="XB-GENE-29089935"/>
    </source>
</evidence>
<dbReference type="InterPro" id="IPR003598">
    <property type="entry name" value="Ig_sub2"/>
</dbReference>
<dbReference type="Proteomes" id="UP000008143">
    <property type="component" value="Chromosome 8"/>
</dbReference>
<evidence type="ECO:0000256" key="1">
    <source>
        <dbReference type="ARBA" id="ARBA00022729"/>
    </source>
</evidence>
<feature type="domain" description="Ig-like" evidence="4">
    <location>
        <begin position="392"/>
        <end position="476"/>
    </location>
</feature>
<dbReference type="Gene3D" id="2.60.40.10">
    <property type="entry name" value="Immunoglobulins"/>
    <property type="match status" value="6"/>
</dbReference>
<dbReference type="Reactome" id="R-XTR-1236978">
    <property type="pathway name" value="Cross-presentation of soluble exogenous antigens (endosomes)"/>
</dbReference>
<dbReference type="InterPro" id="IPR013783">
    <property type="entry name" value="Ig-like_fold"/>
</dbReference>
<dbReference type="Reactome" id="R-XTR-6798695">
    <property type="pathway name" value="Neutrophil degranulation"/>
</dbReference>
<feature type="domain" description="Ig-like" evidence="4">
    <location>
        <begin position="490"/>
        <end position="571"/>
    </location>
</feature>
<evidence type="ECO:0000256" key="2">
    <source>
        <dbReference type="ARBA" id="ARBA00023157"/>
    </source>
</evidence>
<evidence type="ECO:0000256" key="3">
    <source>
        <dbReference type="SAM" id="Phobius"/>
    </source>
</evidence>
<dbReference type="OrthoDB" id="9950534at2759"/>
<protein>
    <submittedName>
        <fullName evidence="5 7">Fc receptor-like protein 5</fullName>
    </submittedName>
</protein>
<accession>A0A803J6R8</accession>
<feature type="domain" description="Ig-like" evidence="4">
    <location>
        <begin position="306"/>
        <end position="390"/>
    </location>
</feature>
<dbReference type="SMART" id="SM00408">
    <property type="entry name" value="IGc2"/>
    <property type="match status" value="4"/>
</dbReference>
<dbReference type="KEGG" id="xtr:105948225"/>
<dbReference type="GO" id="GO:0004888">
    <property type="term" value="F:transmembrane signaling receptor activity"/>
    <property type="evidence" value="ECO:0000318"/>
    <property type="project" value="GO_Central"/>
</dbReference>
<keyword evidence="3" id="KW-0812">Transmembrane</keyword>
<dbReference type="InterPro" id="IPR007110">
    <property type="entry name" value="Ig-like_dom"/>
</dbReference>
<organism evidence="5">
    <name type="scientific">Xenopus tropicalis</name>
    <name type="common">Western clawed frog</name>
    <name type="synonym">Silurana tropicalis</name>
    <dbReference type="NCBI Taxonomy" id="8364"/>
    <lineage>
        <taxon>Eukaryota</taxon>
        <taxon>Metazoa</taxon>
        <taxon>Chordata</taxon>
        <taxon>Craniata</taxon>
        <taxon>Vertebrata</taxon>
        <taxon>Euteleostomi</taxon>
        <taxon>Amphibia</taxon>
        <taxon>Batrachia</taxon>
        <taxon>Anura</taxon>
        <taxon>Pipoidea</taxon>
        <taxon>Pipidae</taxon>
        <taxon>Xenopodinae</taxon>
        <taxon>Xenopus</taxon>
        <taxon>Silurana</taxon>
    </lineage>
</organism>
<feature type="domain" description="Ig-like" evidence="4">
    <location>
        <begin position="120"/>
        <end position="203"/>
    </location>
</feature>
<feature type="transmembrane region" description="Helical" evidence="3">
    <location>
        <begin position="585"/>
        <end position="606"/>
    </location>
</feature>
<dbReference type="SUPFAM" id="SSF48726">
    <property type="entry name" value="Immunoglobulin"/>
    <property type="match status" value="5"/>
</dbReference>
<dbReference type="PANTHER" id="PTHR11481">
    <property type="entry name" value="IMMUNOGLOBULIN FC RECEPTOR"/>
    <property type="match status" value="1"/>
</dbReference>
<dbReference type="PANTHER" id="PTHR11481:SF113">
    <property type="entry name" value="FC RECEPTOR-LIKE PROTEIN 4"/>
    <property type="match status" value="1"/>
</dbReference>
<dbReference type="Pfam" id="PF13895">
    <property type="entry name" value="Ig_2"/>
    <property type="match status" value="4"/>
</dbReference>
<dbReference type="AlphaFoldDB" id="A0A803J6R8"/>
<feature type="domain" description="Ig-like" evidence="4">
    <location>
        <begin position="214"/>
        <end position="289"/>
    </location>
</feature>
<keyword evidence="2" id="KW-1015">Disulfide bond</keyword>
<keyword evidence="1" id="KW-0732">Signal</keyword>
<dbReference type="OMA" id="CKITCTH"/>